<comment type="subcellular location">
    <subcellularLocation>
        <location evidence="1 6">Membrane</location>
        <topology evidence="1 6">Multi-pass membrane protein</topology>
    </subcellularLocation>
</comment>
<evidence type="ECO:0000313" key="8">
    <source>
        <dbReference type="Proteomes" id="UP000198824"/>
    </source>
</evidence>
<comment type="caution">
    <text evidence="6">Lacks conserved residue(s) required for the propagation of feature annotation.</text>
</comment>
<name>A0A1I6LMP7_9SPHN</name>
<comment type="similarity">
    <text evidence="2 6">Belongs to the GDT1 family.</text>
</comment>
<evidence type="ECO:0000256" key="1">
    <source>
        <dbReference type="ARBA" id="ARBA00004141"/>
    </source>
</evidence>
<feature type="transmembrane region" description="Helical" evidence="6">
    <location>
        <begin position="164"/>
        <end position="185"/>
    </location>
</feature>
<dbReference type="PANTHER" id="PTHR12608:SF1">
    <property type="entry name" value="TRANSMEMBRANE PROTEIN 165"/>
    <property type="match status" value="1"/>
</dbReference>
<dbReference type="AlphaFoldDB" id="A0A1I6LMP7"/>
<evidence type="ECO:0000256" key="6">
    <source>
        <dbReference type="RuleBase" id="RU365102"/>
    </source>
</evidence>
<evidence type="ECO:0000256" key="4">
    <source>
        <dbReference type="ARBA" id="ARBA00022989"/>
    </source>
</evidence>
<evidence type="ECO:0000256" key="5">
    <source>
        <dbReference type="ARBA" id="ARBA00023136"/>
    </source>
</evidence>
<feature type="transmembrane region" description="Helical" evidence="6">
    <location>
        <begin position="34"/>
        <end position="59"/>
    </location>
</feature>
<dbReference type="GO" id="GO:0046873">
    <property type="term" value="F:metal ion transmembrane transporter activity"/>
    <property type="evidence" value="ECO:0007669"/>
    <property type="project" value="InterPro"/>
</dbReference>
<dbReference type="Proteomes" id="UP000198824">
    <property type="component" value="Unassembled WGS sequence"/>
</dbReference>
<dbReference type="InterPro" id="IPR001727">
    <property type="entry name" value="GDT1-like"/>
</dbReference>
<dbReference type="PANTHER" id="PTHR12608">
    <property type="entry name" value="TRANSMEMBRANE PROTEIN HTP-1 RELATED"/>
    <property type="match status" value="1"/>
</dbReference>
<keyword evidence="4 6" id="KW-1133">Transmembrane helix</keyword>
<gene>
    <name evidence="7" type="ORF">SAMN05192580_2990</name>
</gene>
<organism evidence="7 8">
    <name type="scientific">Sphingomonas jatrophae</name>
    <dbReference type="NCBI Taxonomy" id="1166337"/>
    <lineage>
        <taxon>Bacteria</taxon>
        <taxon>Pseudomonadati</taxon>
        <taxon>Pseudomonadota</taxon>
        <taxon>Alphaproteobacteria</taxon>
        <taxon>Sphingomonadales</taxon>
        <taxon>Sphingomonadaceae</taxon>
        <taxon>Sphingomonas</taxon>
    </lineage>
</organism>
<protein>
    <recommendedName>
        <fullName evidence="6">GDT1 family protein</fullName>
    </recommendedName>
</protein>
<dbReference type="GO" id="GO:0016020">
    <property type="term" value="C:membrane"/>
    <property type="evidence" value="ECO:0007669"/>
    <property type="project" value="UniProtKB-SubCell"/>
</dbReference>
<keyword evidence="5 6" id="KW-0472">Membrane</keyword>
<proteinExistence type="inferred from homology"/>
<dbReference type="EMBL" id="FOZG01000002">
    <property type="protein sequence ID" value="SFS04764.1"/>
    <property type="molecule type" value="Genomic_DNA"/>
</dbReference>
<feature type="transmembrane region" description="Helical" evidence="6">
    <location>
        <begin position="126"/>
        <end position="144"/>
    </location>
</feature>
<dbReference type="OrthoDB" id="9801356at2"/>
<dbReference type="STRING" id="1166337.SAMN05192580_2990"/>
<keyword evidence="8" id="KW-1185">Reference proteome</keyword>
<dbReference type="RefSeq" id="WP_093315770.1">
    <property type="nucleotide sequence ID" value="NZ_FOZG01000002.1"/>
</dbReference>
<reference evidence="7 8" key="1">
    <citation type="submission" date="2016-10" db="EMBL/GenBank/DDBJ databases">
        <authorList>
            <person name="de Groot N.N."/>
        </authorList>
    </citation>
    <scope>NUCLEOTIDE SEQUENCE [LARGE SCALE GENOMIC DNA]</scope>
    <source>
        <strain evidence="7 8">S5-249</strain>
    </source>
</reference>
<evidence type="ECO:0000256" key="2">
    <source>
        <dbReference type="ARBA" id="ARBA00009190"/>
    </source>
</evidence>
<keyword evidence="3 6" id="KW-0812">Transmembrane</keyword>
<feature type="transmembrane region" description="Helical" evidence="6">
    <location>
        <begin position="66"/>
        <end position="85"/>
    </location>
</feature>
<evidence type="ECO:0000313" key="7">
    <source>
        <dbReference type="EMBL" id="SFS04764.1"/>
    </source>
</evidence>
<evidence type="ECO:0000256" key="3">
    <source>
        <dbReference type="ARBA" id="ARBA00022692"/>
    </source>
</evidence>
<accession>A0A1I6LMP7</accession>
<sequence>MEPLFASTLVVALAEMGDKTQLLAILLASRFRRPWPIVAGILLATIANHALAAWAGVAVAGLLNGFWFRLAVALGFLAMAAWTLVPDKADDLTTKPGRGAFVTTLIAFFLVEIGDKTQVATVALGARYGSVALVAAGTTIGMMLANMPAVWLGERITRVVPLNIVRMVAAGLFAILGLVALIALFA</sequence>
<dbReference type="Pfam" id="PF01169">
    <property type="entry name" value="GDT1"/>
    <property type="match status" value="2"/>
</dbReference>